<organism evidence="2">
    <name type="scientific">Harpegnathos saltator</name>
    <name type="common">Jerdon's jumping ant</name>
    <dbReference type="NCBI Taxonomy" id="610380"/>
    <lineage>
        <taxon>Eukaryota</taxon>
        <taxon>Metazoa</taxon>
        <taxon>Ecdysozoa</taxon>
        <taxon>Arthropoda</taxon>
        <taxon>Hexapoda</taxon>
        <taxon>Insecta</taxon>
        <taxon>Pterygota</taxon>
        <taxon>Neoptera</taxon>
        <taxon>Endopterygota</taxon>
        <taxon>Hymenoptera</taxon>
        <taxon>Apocrita</taxon>
        <taxon>Aculeata</taxon>
        <taxon>Formicoidea</taxon>
        <taxon>Formicidae</taxon>
        <taxon>Ponerinae</taxon>
        <taxon>Ponerini</taxon>
        <taxon>Harpegnathos</taxon>
    </lineage>
</organism>
<accession>E2BCX1</accession>
<name>E2BCX1_HARSA</name>
<evidence type="ECO:0000313" key="2">
    <source>
        <dbReference type="Proteomes" id="UP000008237"/>
    </source>
</evidence>
<dbReference type="Proteomes" id="UP000008237">
    <property type="component" value="Unassembled WGS sequence"/>
</dbReference>
<dbReference type="AlphaFoldDB" id="E2BCX1"/>
<keyword evidence="2" id="KW-1185">Reference proteome</keyword>
<protein>
    <submittedName>
        <fullName evidence="1">Uncharacterized protein</fullName>
    </submittedName>
</protein>
<feature type="non-terminal residue" evidence="1">
    <location>
        <position position="1"/>
    </location>
</feature>
<gene>
    <name evidence="1" type="ORF">EAI_13360</name>
</gene>
<dbReference type="InParanoid" id="E2BCX1"/>
<sequence>STFQINGAVNRHNCRYWS</sequence>
<reference evidence="1 2" key="1">
    <citation type="journal article" date="2010" name="Science">
        <title>Genomic comparison of the ants Camponotus floridanus and Harpegnathos saltator.</title>
        <authorList>
            <person name="Bonasio R."/>
            <person name="Zhang G."/>
            <person name="Ye C."/>
            <person name="Mutti N.S."/>
            <person name="Fang X."/>
            <person name="Qin N."/>
            <person name="Donahue G."/>
            <person name="Yang P."/>
            <person name="Li Q."/>
            <person name="Li C."/>
            <person name="Zhang P."/>
            <person name="Huang Z."/>
            <person name="Berger S.L."/>
            <person name="Reinberg D."/>
            <person name="Wang J."/>
            <person name="Liebig J."/>
        </authorList>
    </citation>
    <scope>NUCLEOTIDE SEQUENCE [LARGE SCALE GENOMIC DNA]</scope>
    <source>
        <strain evidence="1 2">R22 G/1</strain>
    </source>
</reference>
<proteinExistence type="predicted"/>
<dbReference type="EMBL" id="GL447425">
    <property type="protein sequence ID" value="EFN86459.1"/>
    <property type="molecule type" value="Genomic_DNA"/>
</dbReference>
<feature type="non-terminal residue" evidence="1">
    <location>
        <position position="18"/>
    </location>
</feature>
<evidence type="ECO:0000313" key="1">
    <source>
        <dbReference type="EMBL" id="EFN86459.1"/>
    </source>
</evidence>